<evidence type="ECO:0000256" key="2">
    <source>
        <dbReference type="ARBA" id="ARBA00022448"/>
    </source>
</evidence>
<feature type="transmembrane region" description="Helical" evidence="6">
    <location>
        <begin position="367"/>
        <end position="390"/>
    </location>
</feature>
<reference evidence="8" key="1">
    <citation type="journal article" date="2020" name="Stud. Mycol.">
        <title>101 Dothideomycetes genomes: a test case for predicting lifestyles and emergence of pathogens.</title>
        <authorList>
            <person name="Haridas S."/>
            <person name="Albert R."/>
            <person name="Binder M."/>
            <person name="Bloem J."/>
            <person name="Labutti K."/>
            <person name="Salamov A."/>
            <person name="Andreopoulos B."/>
            <person name="Baker S."/>
            <person name="Barry K."/>
            <person name="Bills G."/>
            <person name="Bluhm B."/>
            <person name="Cannon C."/>
            <person name="Castanera R."/>
            <person name="Culley D."/>
            <person name="Daum C."/>
            <person name="Ezra D."/>
            <person name="Gonzalez J."/>
            <person name="Henrissat B."/>
            <person name="Kuo A."/>
            <person name="Liang C."/>
            <person name="Lipzen A."/>
            <person name="Lutzoni F."/>
            <person name="Magnuson J."/>
            <person name="Mondo S."/>
            <person name="Nolan M."/>
            <person name="Ohm R."/>
            <person name="Pangilinan J."/>
            <person name="Park H.-J."/>
            <person name="Ramirez L."/>
            <person name="Alfaro M."/>
            <person name="Sun H."/>
            <person name="Tritt A."/>
            <person name="Yoshinaga Y."/>
            <person name="Zwiers L.-H."/>
            <person name="Turgeon B."/>
            <person name="Goodwin S."/>
            <person name="Spatafora J."/>
            <person name="Crous P."/>
            <person name="Grigoriev I."/>
        </authorList>
    </citation>
    <scope>NUCLEOTIDE SEQUENCE</scope>
    <source>
        <strain evidence="8">CBS 175.79</strain>
    </source>
</reference>
<gene>
    <name evidence="8" type="ORF">BU24DRAFT_433216</name>
</gene>
<dbReference type="SUPFAM" id="SSF103473">
    <property type="entry name" value="MFS general substrate transporter"/>
    <property type="match status" value="2"/>
</dbReference>
<sequence length="605" mass="64995">MTTTEDHASTKAGPIHNEHIASSEKRNSLEHTLTNDIHGFEVDYAALPKGYYTSRFFVGTFFATGLAIICGTGAFGFAAPILGVINADIGPDDRYVWISLVYNAVLAVFLSPVGRLSDIFGRRYFFVGGAIVAIIGSIVCATAQDITTLIGGNVLLAAATATQLSFHFVIGELVPMKHRYVAIGIIYAFTYSSSGMGPAISASFIAHYPSVGWRGVYWLLLALNSAAFICWTAFYFPPTFDEKHRNDENRSKMYWLKHFDWIGTFLFASGFIVFLMGLSWGGTVYPWRSAAVIAAIIVGFAVMTAFVLWEIYAPIKEPLIPMHLFKNGRWVSAVVLLGLGAGVYYAFSIVWPAQAAVLYGNGDTMRVGYMSTIVGLGIITGQVIAGFLAVPIGKTRFQCMVAFLLGGIFLGAAAIANVDNFGATLSLILLGCIFIGWNESICLANATILVEDQREIGVAGGTAGSVRAAICAVLVAIYTTIMTNRLGETIPSQVPPKVVAAGLPESSVPAFLQALPLGGNAFANVPGITDRILALGMRAYQDANADAFRTVYLATIAFSAVAVILTWWAPNTDDLMNDKVAATLNHEGQKVDEKMVEKHSMATNV</sequence>
<feature type="transmembrane region" description="Helical" evidence="6">
    <location>
        <begin position="456"/>
        <end position="478"/>
    </location>
</feature>
<protein>
    <submittedName>
        <fullName evidence="8">Siderophore iron transporter</fullName>
    </submittedName>
</protein>
<evidence type="ECO:0000256" key="3">
    <source>
        <dbReference type="ARBA" id="ARBA00022692"/>
    </source>
</evidence>
<dbReference type="InterPro" id="IPR036259">
    <property type="entry name" value="MFS_trans_sf"/>
</dbReference>
<keyword evidence="5 6" id="KW-0472">Membrane</keyword>
<dbReference type="PANTHER" id="PTHR23501">
    <property type="entry name" value="MAJOR FACILITATOR SUPERFAMILY"/>
    <property type="match status" value="1"/>
</dbReference>
<evidence type="ECO:0000256" key="5">
    <source>
        <dbReference type="ARBA" id="ARBA00023136"/>
    </source>
</evidence>
<feature type="transmembrane region" description="Helical" evidence="6">
    <location>
        <begin position="56"/>
        <end position="83"/>
    </location>
</feature>
<feature type="transmembrane region" description="Helical" evidence="6">
    <location>
        <begin position="182"/>
        <end position="205"/>
    </location>
</feature>
<dbReference type="InterPro" id="IPR005829">
    <property type="entry name" value="Sugar_transporter_CS"/>
</dbReference>
<dbReference type="OrthoDB" id="4161376at2759"/>
<dbReference type="PROSITE" id="PS50850">
    <property type="entry name" value="MFS"/>
    <property type="match status" value="1"/>
</dbReference>
<dbReference type="Proteomes" id="UP000799778">
    <property type="component" value="Unassembled WGS sequence"/>
</dbReference>
<evidence type="ECO:0000256" key="6">
    <source>
        <dbReference type="SAM" id="Phobius"/>
    </source>
</evidence>
<feature type="transmembrane region" description="Helical" evidence="6">
    <location>
        <begin position="397"/>
        <end position="415"/>
    </location>
</feature>
<name>A0A6A5XTA1_9PLEO</name>
<feature type="transmembrane region" description="Helical" evidence="6">
    <location>
        <begin position="125"/>
        <end position="144"/>
    </location>
</feature>
<feature type="transmembrane region" description="Helical" evidence="6">
    <location>
        <begin position="421"/>
        <end position="444"/>
    </location>
</feature>
<evidence type="ECO:0000313" key="8">
    <source>
        <dbReference type="EMBL" id="KAF2015910.1"/>
    </source>
</evidence>
<accession>A0A6A5XTA1</accession>
<feature type="transmembrane region" description="Helical" evidence="6">
    <location>
        <begin position="330"/>
        <end position="347"/>
    </location>
</feature>
<dbReference type="CDD" id="cd06179">
    <property type="entry name" value="MFS_TRI12_like"/>
    <property type="match status" value="1"/>
</dbReference>
<feature type="transmembrane region" description="Helical" evidence="6">
    <location>
        <begin position="287"/>
        <end position="309"/>
    </location>
</feature>
<keyword evidence="3 6" id="KW-0812">Transmembrane</keyword>
<dbReference type="Pfam" id="PF06609">
    <property type="entry name" value="TRI12"/>
    <property type="match status" value="1"/>
</dbReference>
<feature type="transmembrane region" description="Helical" evidence="6">
    <location>
        <begin position="258"/>
        <end position="281"/>
    </location>
</feature>
<dbReference type="PROSITE" id="PS00216">
    <property type="entry name" value="SUGAR_TRANSPORT_1"/>
    <property type="match status" value="1"/>
</dbReference>
<keyword evidence="4 6" id="KW-1133">Transmembrane helix</keyword>
<feature type="transmembrane region" description="Helical" evidence="6">
    <location>
        <begin position="150"/>
        <end position="170"/>
    </location>
</feature>
<dbReference type="InterPro" id="IPR053791">
    <property type="entry name" value="MFS_Tri12-like"/>
</dbReference>
<evidence type="ECO:0000313" key="9">
    <source>
        <dbReference type="Proteomes" id="UP000799778"/>
    </source>
</evidence>
<dbReference type="GeneID" id="54287355"/>
<feature type="transmembrane region" description="Helical" evidence="6">
    <location>
        <begin position="95"/>
        <end position="113"/>
    </location>
</feature>
<dbReference type="RefSeq" id="XP_033384249.1">
    <property type="nucleotide sequence ID" value="XM_033529958.1"/>
</dbReference>
<keyword evidence="9" id="KW-1185">Reference proteome</keyword>
<keyword evidence="2" id="KW-0813">Transport</keyword>
<proteinExistence type="predicted"/>
<comment type="subcellular location">
    <subcellularLocation>
        <location evidence="1">Membrane</location>
        <topology evidence="1">Multi-pass membrane protein</topology>
    </subcellularLocation>
</comment>
<dbReference type="InterPro" id="IPR010573">
    <property type="entry name" value="MFS_Str1/Tri12-like"/>
</dbReference>
<dbReference type="InterPro" id="IPR020846">
    <property type="entry name" value="MFS_dom"/>
</dbReference>
<feature type="transmembrane region" description="Helical" evidence="6">
    <location>
        <begin position="550"/>
        <end position="569"/>
    </location>
</feature>
<feature type="domain" description="Major facilitator superfamily (MFS) profile" evidence="7">
    <location>
        <begin position="51"/>
        <end position="574"/>
    </location>
</feature>
<dbReference type="PANTHER" id="PTHR23501:SF109">
    <property type="entry name" value="MAJOR FACILITATOR SUPERFAMILY (MFS) PROFILE DOMAIN-CONTAINING PROTEIN-RELATED"/>
    <property type="match status" value="1"/>
</dbReference>
<evidence type="ECO:0000259" key="7">
    <source>
        <dbReference type="PROSITE" id="PS50850"/>
    </source>
</evidence>
<feature type="transmembrane region" description="Helical" evidence="6">
    <location>
        <begin position="217"/>
        <end position="237"/>
    </location>
</feature>
<dbReference type="EMBL" id="ML978069">
    <property type="protein sequence ID" value="KAF2015910.1"/>
    <property type="molecule type" value="Genomic_DNA"/>
</dbReference>
<dbReference type="GO" id="GO:0005886">
    <property type="term" value="C:plasma membrane"/>
    <property type="evidence" value="ECO:0007669"/>
    <property type="project" value="TreeGrafter"/>
</dbReference>
<dbReference type="GO" id="GO:0022857">
    <property type="term" value="F:transmembrane transporter activity"/>
    <property type="evidence" value="ECO:0007669"/>
    <property type="project" value="InterPro"/>
</dbReference>
<evidence type="ECO:0000256" key="1">
    <source>
        <dbReference type="ARBA" id="ARBA00004141"/>
    </source>
</evidence>
<dbReference type="Gene3D" id="1.20.1250.20">
    <property type="entry name" value="MFS general substrate transporter like domains"/>
    <property type="match status" value="2"/>
</dbReference>
<dbReference type="AlphaFoldDB" id="A0A6A5XTA1"/>
<evidence type="ECO:0000256" key="4">
    <source>
        <dbReference type="ARBA" id="ARBA00022989"/>
    </source>
</evidence>
<organism evidence="8 9">
    <name type="scientific">Aaosphaeria arxii CBS 175.79</name>
    <dbReference type="NCBI Taxonomy" id="1450172"/>
    <lineage>
        <taxon>Eukaryota</taxon>
        <taxon>Fungi</taxon>
        <taxon>Dikarya</taxon>
        <taxon>Ascomycota</taxon>
        <taxon>Pezizomycotina</taxon>
        <taxon>Dothideomycetes</taxon>
        <taxon>Pleosporomycetidae</taxon>
        <taxon>Pleosporales</taxon>
        <taxon>Pleosporales incertae sedis</taxon>
        <taxon>Aaosphaeria</taxon>
    </lineage>
</organism>